<feature type="signal peptide" evidence="3">
    <location>
        <begin position="1"/>
        <end position="23"/>
    </location>
</feature>
<keyword evidence="5" id="KW-1185">Reference proteome</keyword>
<dbReference type="NCBIfam" id="TIGR04179">
    <property type="entry name" value="rhombo_lipo"/>
    <property type="match status" value="1"/>
</dbReference>
<keyword evidence="2" id="KW-1133">Transmembrane helix</keyword>
<dbReference type="AlphaFoldDB" id="A0A432VQ04"/>
<evidence type="ECO:0000313" key="4">
    <source>
        <dbReference type="EMBL" id="RUO18233.1"/>
    </source>
</evidence>
<keyword evidence="1" id="KW-0175">Coiled coil</keyword>
<evidence type="ECO:0000256" key="3">
    <source>
        <dbReference type="SAM" id="SignalP"/>
    </source>
</evidence>
<keyword evidence="2" id="KW-0812">Transmembrane</keyword>
<accession>A0A432VQ04</accession>
<gene>
    <name evidence="4" type="primary">rhlP</name>
    <name evidence="4" type="ORF">CWE06_11310</name>
</gene>
<feature type="chain" id="PRO_5019578020" evidence="3">
    <location>
        <begin position="24"/>
        <end position="282"/>
    </location>
</feature>
<name>A0A432VQ04_9GAMM</name>
<keyword evidence="2" id="KW-0472">Membrane</keyword>
<feature type="transmembrane region" description="Helical" evidence="2">
    <location>
        <begin position="251"/>
        <end position="273"/>
    </location>
</feature>
<dbReference type="EMBL" id="PIPI01000010">
    <property type="protein sequence ID" value="RUO18233.1"/>
    <property type="molecule type" value="Genomic_DNA"/>
</dbReference>
<evidence type="ECO:0000256" key="1">
    <source>
        <dbReference type="SAM" id="Coils"/>
    </source>
</evidence>
<dbReference type="Proteomes" id="UP000288212">
    <property type="component" value="Unassembled WGS sequence"/>
</dbReference>
<organism evidence="4 5">
    <name type="scientific">Aliidiomarina haloalkalitolerans</name>
    <dbReference type="NCBI Taxonomy" id="859059"/>
    <lineage>
        <taxon>Bacteria</taxon>
        <taxon>Pseudomonadati</taxon>
        <taxon>Pseudomonadota</taxon>
        <taxon>Gammaproteobacteria</taxon>
        <taxon>Alteromonadales</taxon>
        <taxon>Idiomarinaceae</taxon>
        <taxon>Aliidiomarina</taxon>
    </lineage>
</organism>
<dbReference type="PROSITE" id="PS51257">
    <property type="entry name" value="PROKAR_LIPOPROTEIN"/>
    <property type="match status" value="1"/>
</dbReference>
<reference evidence="4 5" key="1">
    <citation type="journal article" date="2011" name="Front. Microbiol.">
        <title>Genomic signatures of strain selection and enhancement in Bacillus atrophaeus var. globigii, a historical biowarfare simulant.</title>
        <authorList>
            <person name="Gibbons H.S."/>
            <person name="Broomall S.M."/>
            <person name="McNew L.A."/>
            <person name="Daligault H."/>
            <person name="Chapman C."/>
            <person name="Bruce D."/>
            <person name="Karavis M."/>
            <person name="Krepps M."/>
            <person name="McGregor P.A."/>
            <person name="Hong C."/>
            <person name="Park K.H."/>
            <person name="Akmal A."/>
            <person name="Feldman A."/>
            <person name="Lin J.S."/>
            <person name="Chang W.E."/>
            <person name="Higgs B.W."/>
            <person name="Demirev P."/>
            <person name="Lindquist J."/>
            <person name="Liem A."/>
            <person name="Fochler E."/>
            <person name="Read T.D."/>
            <person name="Tapia R."/>
            <person name="Johnson S."/>
            <person name="Bishop-Lilly K.A."/>
            <person name="Detter C."/>
            <person name="Han C."/>
            <person name="Sozhamannan S."/>
            <person name="Rosenzweig C.N."/>
            <person name="Skowronski E.W."/>
        </authorList>
    </citation>
    <scope>NUCLEOTIDE SEQUENCE [LARGE SCALE GENOMIC DNA]</scope>
    <source>
        <strain evidence="4 5">AK5</strain>
    </source>
</reference>
<dbReference type="InterPro" id="IPR026443">
    <property type="entry name" value="Rhombo_lipo"/>
</dbReference>
<dbReference type="OrthoDB" id="191116at2"/>
<evidence type="ECO:0000256" key="2">
    <source>
        <dbReference type="SAM" id="Phobius"/>
    </source>
</evidence>
<proteinExistence type="predicted"/>
<evidence type="ECO:0000313" key="5">
    <source>
        <dbReference type="Proteomes" id="UP000288212"/>
    </source>
</evidence>
<protein>
    <submittedName>
        <fullName evidence="4">Rhombotarget lipoprotein</fullName>
    </submittedName>
</protein>
<keyword evidence="3" id="KW-0732">Signal</keyword>
<feature type="coiled-coil region" evidence="1">
    <location>
        <begin position="216"/>
        <end position="243"/>
    </location>
</feature>
<keyword evidence="4" id="KW-0449">Lipoprotein</keyword>
<dbReference type="RefSeq" id="WP_126794278.1">
    <property type="nucleotide sequence ID" value="NZ_PIPI01000010.1"/>
</dbReference>
<sequence>MRKWLLAVSGVVAALGLFGCSSAFMNYNDAATSSSSLVNFLYPDEKSREVLEPTIPTLSLPLRVGVAFVPAQRSHREIPHAQQIALLEQVKTEFAQYEYIDRIEVIPSTYLSGGQGFTTLDQVARLYNVDVIALVSHDQVVNTFDRKSSLLYWTIAGAYVVKGTENEVQTFVDTAVFDVRTRNMLFRAPGVATTANRTTLVEASAELSAQRSEGFVLAVEQMNENLKFELARFEDRVKNEKIARVERRSGYSGGSFGTSLWAAWLALLAAFAVRQWRVRRCR</sequence>
<comment type="caution">
    <text evidence="4">The sequence shown here is derived from an EMBL/GenBank/DDBJ whole genome shotgun (WGS) entry which is preliminary data.</text>
</comment>